<keyword evidence="4" id="KW-1185">Reference proteome</keyword>
<evidence type="ECO:0000313" key="4">
    <source>
        <dbReference type="Proteomes" id="UP000243887"/>
    </source>
</evidence>
<sequence length="561" mass="64724">MRVFSFLFLFIGSLVWAQSPKGSQIAFIADAHVHAVCPTLHDGFELDEFRDLDSGDFRFIRTLESQMGSTRLFNENFFAFKTVLNELADKGVRVVVLNGDYTDDGQWVNLKLVSDLLKGFSEKYGMRFLVTNGNHEAVNRVDRESGKPDFLDVKGDKVGVFSDSDLLKRDGDLVYEGMRELGYEGTFEFMKDFGLLPVASDLFYSTPFSDFDCDSYVFDASAFSLDERKYEIGDVKYPDFTYVVEPIEGVWLLGIDGNMYEKTGDNRFKNVSDGYHQLDKREYLFEWISMVVKEAKLRGKKLIAFGHYPILDFNNGQSEVLKELLGKSNFQLNRVPSMEIQREFLDTGLQIHFGGHMHINQHGVLRGGNRELWNIQVPSLAAFPPAYKVVTVEENALSVSTHLVKEVKEFDVFFKFYENPDRFEKVLSSKDYFSLTKSHLHFLTENRFFNEDFKDVKWDRFKVEALAFNFSSKKWNMFGLQHQSSLKELDFKSVLFDLYLIRNGNDLGMAEIDKERLALYKEWNRLNGMFSNELSDLDRLVTAIQFLIDASIPTVDVRIGM</sequence>
<accession>A0A1I3PDW8</accession>
<evidence type="ECO:0000259" key="2">
    <source>
        <dbReference type="Pfam" id="PF00149"/>
    </source>
</evidence>
<dbReference type="OrthoDB" id="5695107at2"/>
<evidence type="ECO:0000256" key="1">
    <source>
        <dbReference type="SAM" id="SignalP"/>
    </source>
</evidence>
<dbReference type="RefSeq" id="WP_090678373.1">
    <property type="nucleotide sequence ID" value="NZ_FORU01000004.1"/>
</dbReference>
<name>A0A1I3PDW8_9FLAO</name>
<feature type="signal peptide" evidence="1">
    <location>
        <begin position="1"/>
        <end position="17"/>
    </location>
</feature>
<reference evidence="4" key="1">
    <citation type="submission" date="2016-10" db="EMBL/GenBank/DDBJ databases">
        <authorList>
            <person name="Varghese N."/>
            <person name="Submissions S."/>
        </authorList>
    </citation>
    <scope>NUCLEOTIDE SEQUENCE [LARGE SCALE GENOMIC DNA]</scope>
    <source>
        <strain evidence="4">DSM 26542</strain>
    </source>
</reference>
<feature type="domain" description="Calcineurin-like phosphoesterase" evidence="2">
    <location>
        <begin position="25"/>
        <end position="173"/>
    </location>
</feature>
<dbReference type="Pfam" id="PF00149">
    <property type="entry name" value="Metallophos"/>
    <property type="match status" value="1"/>
</dbReference>
<gene>
    <name evidence="3" type="ORF">SAMN04487893_10479</name>
</gene>
<evidence type="ECO:0000313" key="3">
    <source>
        <dbReference type="EMBL" id="SFJ19520.1"/>
    </source>
</evidence>
<keyword evidence="1" id="KW-0732">Signal</keyword>
<dbReference type="STRING" id="1150112.SAMN04487893_10479"/>
<dbReference type="AlphaFoldDB" id="A0A1I3PDW8"/>
<dbReference type="GO" id="GO:0016787">
    <property type="term" value="F:hydrolase activity"/>
    <property type="evidence" value="ECO:0007669"/>
    <property type="project" value="InterPro"/>
</dbReference>
<feature type="chain" id="PRO_5017446927" evidence="1">
    <location>
        <begin position="18"/>
        <end position="561"/>
    </location>
</feature>
<organism evidence="3 4">
    <name type="scientific">Myroides guanonis</name>
    <dbReference type="NCBI Taxonomy" id="1150112"/>
    <lineage>
        <taxon>Bacteria</taxon>
        <taxon>Pseudomonadati</taxon>
        <taxon>Bacteroidota</taxon>
        <taxon>Flavobacteriia</taxon>
        <taxon>Flavobacteriales</taxon>
        <taxon>Flavobacteriaceae</taxon>
        <taxon>Myroides</taxon>
    </lineage>
</organism>
<dbReference type="Proteomes" id="UP000243887">
    <property type="component" value="Unassembled WGS sequence"/>
</dbReference>
<protein>
    <submittedName>
        <fullName evidence="3">Calcineurin-like phosphoesterase</fullName>
    </submittedName>
</protein>
<dbReference type="InterPro" id="IPR004843">
    <property type="entry name" value="Calcineurin-like_PHP"/>
</dbReference>
<dbReference type="InterPro" id="IPR029052">
    <property type="entry name" value="Metallo-depent_PP-like"/>
</dbReference>
<proteinExistence type="predicted"/>
<dbReference type="SUPFAM" id="SSF56300">
    <property type="entry name" value="Metallo-dependent phosphatases"/>
    <property type="match status" value="1"/>
</dbReference>
<dbReference type="Gene3D" id="3.60.21.10">
    <property type="match status" value="2"/>
</dbReference>
<dbReference type="EMBL" id="FORU01000004">
    <property type="protein sequence ID" value="SFJ19520.1"/>
    <property type="molecule type" value="Genomic_DNA"/>
</dbReference>